<dbReference type="Proteomes" id="UP000216943">
    <property type="component" value="Unassembled WGS sequence"/>
</dbReference>
<name>A0A269TJR4_9BACT</name>
<dbReference type="Pfam" id="PF03129">
    <property type="entry name" value="HGTP_anticodon"/>
    <property type="match status" value="1"/>
</dbReference>
<evidence type="ECO:0000256" key="2">
    <source>
        <dbReference type="ARBA" id="ARBA00022598"/>
    </source>
</evidence>
<dbReference type="GO" id="GO:0017101">
    <property type="term" value="C:aminoacyl-tRNA synthetase multienzyme complex"/>
    <property type="evidence" value="ECO:0007669"/>
    <property type="project" value="TreeGrafter"/>
</dbReference>
<dbReference type="SMART" id="SM00946">
    <property type="entry name" value="ProRS-C_1"/>
    <property type="match status" value="1"/>
</dbReference>
<evidence type="ECO:0000259" key="9">
    <source>
        <dbReference type="PROSITE" id="PS50862"/>
    </source>
</evidence>
<comment type="catalytic activity">
    <reaction evidence="7 8">
        <text>tRNA(Pro) + L-proline + ATP = L-prolyl-tRNA(Pro) + AMP + diphosphate</text>
        <dbReference type="Rhea" id="RHEA:14305"/>
        <dbReference type="Rhea" id="RHEA-COMP:9700"/>
        <dbReference type="Rhea" id="RHEA-COMP:9702"/>
        <dbReference type="ChEBI" id="CHEBI:30616"/>
        <dbReference type="ChEBI" id="CHEBI:33019"/>
        <dbReference type="ChEBI" id="CHEBI:60039"/>
        <dbReference type="ChEBI" id="CHEBI:78442"/>
        <dbReference type="ChEBI" id="CHEBI:78532"/>
        <dbReference type="ChEBI" id="CHEBI:456215"/>
        <dbReference type="EC" id="6.1.1.15"/>
    </reaction>
</comment>
<dbReference type="InterPro" id="IPR002314">
    <property type="entry name" value="aa-tRNA-synt_IIb"/>
</dbReference>
<evidence type="ECO:0000256" key="6">
    <source>
        <dbReference type="ARBA" id="ARBA00023146"/>
    </source>
</evidence>
<dbReference type="GO" id="GO:0005737">
    <property type="term" value="C:cytoplasm"/>
    <property type="evidence" value="ECO:0007669"/>
    <property type="project" value="UniProtKB-SubCell"/>
</dbReference>
<dbReference type="GO" id="GO:0006433">
    <property type="term" value="P:prolyl-tRNA aminoacylation"/>
    <property type="evidence" value="ECO:0007669"/>
    <property type="project" value="UniProtKB-UniRule"/>
</dbReference>
<dbReference type="InterPro" id="IPR004499">
    <property type="entry name" value="Pro-tRNA-ligase_IIa_arc-type"/>
</dbReference>
<dbReference type="PRINTS" id="PR01046">
    <property type="entry name" value="TRNASYNTHPRO"/>
</dbReference>
<gene>
    <name evidence="8" type="primary">proS</name>
    <name evidence="10" type="ORF">CJJ23_00090</name>
</gene>
<keyword evidence="3 8" id="KW-0547">Nucleotide-binding</keyword>
<evidence type="ECO:0000313" key="10">
    <source>
        <dbReference type="EMBL" id="PAK21732.1"/>
    </source>
</evidence>
<organism evidence="10 11">
    <name type="scientific">Mycoplasmopsis agassizii</name>
    <dbReference type="NCBI Taxonomy" id="33922"/>
    <lineage>
        <taxon>Bacteria</taxon>
        <taxon>Bacillati</taxon>
        <taxon>Mycoplasmatota</taxon>
        <taxon>Mycoplasmoidales</taxon>
        <taxon>Metamycoplasmataceae</taxon>
        <taxon>Mycoplasmopsis</taxon>
    </lineage>
</organism>
<proteinExistence type="inferred from homology"/>
<dbReference type="EC" id="6.1.1.15" evidence="8"/>
<evidence type="ECO:0000256" key="4">
    <source>
        <dbReference type="ARBA" id="ARBA00022840"/>
    </source>
</evidence>
<dbReference type="InterPro" id="IPR017449">
    <property type="entry name" value="Pro-tRNA_synth_II"/>
</dbReference>
<dbReference type="InterPro" id="IPR002316">
    <property type="entry name" value="Pro-tRNA-ligase_IIa"/>
</dbReference>
<comment type="subcellular location">
    <subcellularLocation>
        <location evidence="8">Cytoplasm</location>
    </subcellularLocation>
</comment>
<comment type="domain">
    <text evidence="8">Consists of three domains: the N-terminal catalytic domain, the anticodon-binding domain and the C-terminal extension.</text>
</comment>
<comment type="similarity">
    <text evidence="8">Belongs to the class-II aminoacyl-tRNA synthetase family. ProS type 3 subfamily.</text>
</comment>
<dbReference type="SUPFAM" id="SSF55681">
    <property type="entry name" value="Class II aaRS and biotin synthetases"/>
    <property type="match status" value="1"/>
</dbReference>
<dbReference type="InterPro" id="IPR033721">
    <property type="entry name" value="ProRS_core_arch_euk"/>
</dbReference>
<keyword evidence="2 8" id="KW-0436">Ligase</keyword>
<dbReference type="InterPro" id="IPR045864">
    <property type="entry name" value="aa-tRNA-synth_II/BPL/LPL"/>
</dbReference>
<keyword evidence="4 8" id="KW-0067">ATP-binding</keyword>
<dbReference type="CDD" id="cd00778">
    <property type="entry name" value="ProRS_core_arch_euk"/>
    <property type="match status" value="1"/>
</dbReference>
<accession>A0A269TJR4</accession>
<evidence type="ECO:0000256" key="3">
    <source>
        <dbReference type="ARBA" id="ARBA00022741"/>
    </source>
</evidence>
<dbReference type="PROSITE" id="PS50862">
    <property type="entry name" value="AA_TRNA_LIGASE_II"/>
    <property type="match status" value="1"/>
</dbReference>
<dbReference type="SUPFAM" id="SSF52954">
    <property type="entry name" value="Class II aaRS ABD-related"/>
    <property type="match status" value="1"/>
</dbReference>
<comment type="caution">
    <text evidence="10">The sequence shown here is derived from an EMBL/GenBank/DDBJ whole genome shotgun (WGS) entry which is preliminary data.</text>
</comment>
<evidence type="ECO:0000313" key="11">
    <source>
        <dbReference type="Proteomes" id="UP000216943"/>
    </source>
</evidence>
<dbReference type="InterPro" id="IPR006195">
    <property type="entry name" value="aa-tRNA-synth_II"/>
</dbReference>
<keyword evidence="1 8" id="KW-0963">Cytoplasm</keyword>
<dbReference type="InterPro" id="IPR036621">
    <property type="entry name" value="Anticodon-bd_dom_sf"/>
</dbReference>
<dbReference type="Pfam" id="PF09180">
    <property type="entry name" value="ProRS-C_1"/>
    <property type="match status" value="1"/>
</dbReference>
<dbReference type="InterPro" id="IPR004154">
    <property type="entry name" value="Anticodon-bd"/>
</dbReference>
<dbReference type="GO" id="GO:0004827">
    <property type="term" value="F:proline-tRNA ligase activity"/>
    <property type="evidence" value="ECO:0007669"/>
    <property type="project" value="UniProtKB-UniRule"/>
</dbReference>
<dbReference type="InterPro" id="IPR016061">
    <property type="entry name" value="Pro-tRNA_ligase_II_C"/>
</dbReference>
<keyword evidence="5 8" id="KW-0648">Protein biosynthesis</keyword>
<protein>
    <recommendedName>
        <fullName evidence="8">Proline--tRNA ligase</fullName>
        <ecNumber evidence="8">6.1.1.15</ecNumber>
    </recommendedName>
    <alternativeName>
        <fullName evidence="8">Prolyl-tRNA synthetase</fullName>
        <shortName evidence="8">ProRS</shortName>
    </alternativeName>
</protein>
<dbReference type="Gene3D" id="3.40.50.800">
    <property type="entry name" value="Anticodon-binding domain"/>
    <property type="match status" value="1"/>
</dbReference>
<comment type="subunit">
    <text evidence="8">Homodimer.</text>
</comment>
<dbReference type="RefSeq" id="WP_095334390.1">
    <property type="nucleotide sequence ID" value="NZ_NQNY01000001.1"/>
</dbReference>
<dbReference type="FunFam" id="3.30.930.10:FF:000037">
    <property type="entry name" value="Proline--tRNA ligase"/>
    <property type="match status" value="1"/>
</dbReference>
<comment type="function">
    <text evidence="8">Catalyzes the attachment of proline to tRNA(Pro) in a two-step reaction: proline is first activated by ATP to form Pro-AMP and then transferred to the acceptor end of tRNA(Pro).</text>
</comment>
<dbReference type="Pfam" id="PF00587">
    <property type="entry name" value="tRNA-synt_2b"/>
    <property type="match status" value="1"/>
</dbReference>
<dbReference type="OrthoDB" id="9809052at2"/>
<evidence type="ECO:0000256" key="8">
    <source>
        <dbReference type="HAMAP-Rule" id="MF_01571"/>
    </source>
</evidence>
<dbReference type="AlphaFoldDB" id="A0A269TJR4"/>
<dbReference type="Gene3D" id="3.30.930.10">
    <property type="entry name" value="Bira Bifunctional Protein, Domain 2"/>
    <property type="match status" value="1"/>
</dbReference>
<keyword evidence="6 8" id="KW-0030">Aminoacyl-tRNA synthetase</keyword>
<dbReference type="SUPFAM" id="SSF64586">
    <property type="entry name" value="C-terminal domain of ProRS"/>
    <property type="match status" value="1"/>
</dbReference>
<sequence length="489" mass="56384">MSQQTNSKRVLNKITPQSEDFARWYTDVVVNGKLIEYGPVRGTVIIKPNAYGIWERFQEIFNKELKKLNIPNMYFPMFIPKSLMDLESDHILGFAPELATVTQVGDKKLTEHIYARPTSEVLFCKYFANNSHSYKDYPIMANQWANVIRWEKTTNPFLRTTEFLWQEGHTIHSQALDARRMTTKMHKLQEKIFKKYFAIPVMIGKKTPREKFAGACSTYTCEAMMKDGKALQSATSHYLAQNFSKPFDIKFKNEVNEIEYAYQTSWGMSTRIIGALIMTHGDDRGLIIPPYIAPTQIDLLSFNPKLDINLDNYIRNIEKSITNIYRVRTNYSDSSIGYKASESEIQGIPIRIEVGPRDFEQNSVTLVRRDTLEKKVVKQSELKNILKDLIKDIHDNLYESARKRLNDNLIKCTNFDEIIAATNAYKWAVAPFCCGNEKEELIQETSGATARLILVSDDKEDMFDADQIKKPCSMCGNLTRRHVVFAKAY</sequence>
<dbReference type="HAMAP" id="MF_01571">
    <property type="entry name" value="Pro_tRNA_synth_type3"/>
    <property type="match status" value="1"/>
</dbReference>
<dbReference type="EMBL" id="NQNY01000001">
    <property type="protein sequence ID" value="PAK21732.1"/>
    <property type="molecule type" value="Genomic_DNA"/>
</dbReference>
<dbReference type="GO" id="GO:0005524">
    <property type="term" value="F:ATP binding"/>
    <property type="evidence" value="ECO:0007669"/>
    <property type="project" value="UniProtKB-UniRule"/>
</dbReference>
<evidence type="ECO:0000256" key="1">
    <source>
        <dbReference type="ARBA" id="ARBA00022490"/>
    </source>
</evidence>
<dbReference type="Gene3D" id="3.30.110.30">
    <property type="entry name" value="C-terminal domain of ProRS"/>
    <property type="match status" value="1"/>
</dbReference>
<reference evidence="11" key="1">
    <citation type="submission" date="2017-08" db="EMBL/GenBank/DDBJ databases">
        <authorList>
            <person name="Alvarez-Ponce D."/>
            <person name="Weitzman C.L."/>
            <person name="Tillett R.L."/>
            <person name="Sandmeier F.C."/>
            <person name="Tracy C.R."/>
        </authorList>
    </citation>
    <scope>NUCLEOTIDE SEQUENCE [LARGE SCALE GENOMIC DNA]</scope>
    <source>
        <strain evidence="11">723</strain>
    </source>
</reference>
<dbReference type="NCBIfam" id="TIGR00408">
    <property type="entry name" value="proS_fam_I"/>
    <property type="match status" value="1"/>
</dbReference>
<dbReference type="PANTHER" id="PTHR43382:SF2">
    <property type="entry name" value="BIFUNCTIONAL GLUTAMATE_PROLINE--TRNA LIGASE"/>
    <property type="match status" value="1"/>
</dbReference>
<dbReference type="PANTHER" id="PTHR43382">
    <property type="entry name" value="PROLYL-TRNA SYNTHETASE"/>
    <property type="match status" value="1"/>
</dbReference>
<evidence type="ECO:0000256" key="5">
    <source>
        <dbReference type="ARBA" id="ARBA00022917"/>
    </source>
</evidence>
<feature type="domain" description="Aminoacyl-transfer RNA synthetases class-II family profile" evidence="9">
    <location>
        <begin position="41"/>
        <end position="289"/>
    </location>
</feature>
<evidence type="ECO:0000256" key="7">
    <source>
        <dbReference type="ARBA" id="ARBA00047671"/>
    </source>
</evidence>